<accession>A0A0N7L7G1</accession>
<dbReference type="RefSeq" id="XP_024583348.1">
    <property type="nucleotide sequence ID" value="XM_024717896.1"/>
</dbReference>
<protein>
    <submittedName>
        <fullName evidence="1">Uncharacterized protein</fullName>
    </submittedName>
</protein>
<proteinExistence type="predicted"/>
<dbReference type="EMBL" id="CCYD01002371">
    <property type="protein sequence ID" value="CEG46979.1"/>
    <property type="molecule type" value="Genomic_DNA"/>
</dbReference>
<organism evidence="1 2">
    <name type="scientific">Plasmopara halstedii</name>
    <name type="common">Downy mildew of sunflower</name>
    <dbReference type="NCBI Taxonomy" id="4781"/>
    <lineage>
        <taxon>Eukaryota</taxon>
        <taxon>Sar</taxon>
        <taxon>Stramenopiles</taxon>
        <taxon>Oomycota</taxon>
        <taxon>Peronosporomycetes</taxon>
        <taxon>Peronosporales</taxon>
        <taxon>Peronosporaceae</taxon>
        <taxon>Plasmopara</taxon>
    </lineage>
</organism>
<dbReference type="AlphaFoldDB" id="A0A0N7L7G1"/>
<reference evidence="2" key="1">
    <citation type="submission" date="2014-09" db="EMBL/GenBank/DDBJ databases">
        <authorList>
            <person name="Sharma Rahul"/>
            <person name="Thines Marco"/>
        </authorList>
    </citation>
    <scope>NUCLEOTIDE SEQUENCE [LARGE SCALE GENOMIC DNA]</scope>
</reference>
<name>A0A0N7L7G1_PLAHL</name>
<evidence type="ECO:0000313" key="2">
    <source>
        <dbReference type="Proteomes" id="UP000054928"/>
    </source>
</evidence>
<evidence type="ECO:0000313" key="1">
    <source>
        <dbReference type="EMBL" id="CEG46979.1"/>
    </source>
</evidence>
<keyword evidence="2" id="KW-1185">Reference proteome</keyword>
<dbReference type="GeneID" id="36398702"/>
<sequence>MCAASVPLMRKTSSLSHKLHNWRLNERVRRARIYGHMNNRRPASRRLSLRLIYINVRAPTQDRSTETTRVNIDC</sequence>
<dbReference type="Proteomes" id="UP000054928">
    <property type="component" value="Unassembled WGS sequence"/>
</dbReference>